<comment type="catalytic activity">
    <reaction evidence="1">
        <text>Hydrolyzes the link between N-acetylmuramoyl residues and L-amino acid residues in certain cell-wall glycopeptides.</text>
        <dbReference type="EC" id="3.5.1.28"/>
    </reaction>
</comment>
<keyword evidence="4" id="KW-0961">Cell wall biogenesis/degradation</keyword>
<proteinExistence type="predicted"/>
<dbReference type="InterPro" id="IPR036505">
    <property type="entry name" value="Amidase/PGRP_sf"/>
</dbReference>
<evidence type="ECO:0000313" key="6">
    <source>
        <dbReference type="EMBL" id="MFD1206618.1"/>
    </source>
</evidence>
<dbReference type="Gene3D" id="3.40.80.10">
    <property type="entry name" value="Peptidoglycan recognition protein-like"/>
    <property type="match status" value="1"/>
</dbReference>
<dbReference type="CDD" id="cd06583">
    <property type="entry name" value="PGRP"/>
    <property type="match status" value="1"/>
</dbReference>
<feature type="domain" description="N-acetylmuramoyl-L-alanine amidase" evidence="5">
    <location>
        <begin position="16"/>
        <end position="170"/>
    </location>
</feature>
<dbReference type="EMBL" id="JBHTLT010000127">
    <property type="protein sequence ID" value="MFD1206618.1"/>
    <property type="molecule type" value="Genomic_DNA"/>
</dbReference>
<dbReference type="Proteomes" id="UP001597231">
    <property type="component" value="Unassembled WGS sequence"/>
</dbReference>
<evidence type="ECO:0000256" key="2">
    <source>
        <dbReference type="ARBA" id="ARBA00011901"/>
    </source>
</evidence>
<accession>A0ABW3U3F1</accession>
<keyword evidence="3" id="KW-0378">Hydrolase</keyword>
<evidence type="ECO:0000256" key="3">
    <source>
        <dbReference type="ARBA" id="ARBA00022801"/>
    </source>
</evidence>
<dbReference type="EC" id="3.5.1.28" evidence="2"/>
<evidence type="ECO:0000256" key="4">
    <source>
        <dbReference type="ARBA" id="ARBA00023316"/>
    </source>
</evidence>
<evidence type="ECO:0000256" key="1">
    <source>
        <dbReference type="ARBA" id="ARBA00001561"/>
    </source>
</evidence>
<sequence length="245" mass="27588">MIALNYEVKHIGKNKFSRPCYKLLPVKAYVVHYTANHGGTADNHFAYFNNLSGRYASAHIFVDRHKALEIIPLNEVAFHANERKVGPLIHSLKATAAYYPGGNANLNSIGIEMCMEKDGTIHPDTIKRTILVIQKLYKQFGVLPIYRHYDITGKKCPLPFVTDSKQWTKFLADVQKEEDEMQFSSPSLKAETELTLNSKARREIIVNAAVKAGAHESWRQKLKEGTITDADLLGLAAKYIVDTNK</sequence>
<gene>
    <name evidence="6" type="ORF">ACFQ38_16095</name>
</gene>
<name>A0ABW3U3F1_9BACL</name>
<dbReference type="SUPFAM" id="SSF55846">
    <property type="entry name" value="N-acetylmuramoyl-L-alanine amidase-like"/>
    <property type="match status" value="1"/>
</dbReference>
<dbReference type="Pfam" id="PF01510">
    <property type="entry name" value="Amidase_2"/>
    <property type="match status" value="1"/>
</dbReference>
<dbReference type="RefSeq" id="WP_381482172.1">
    <property type="nucleotide sequence ID" value="NZ_JBHTLT010000127.1"/>
</dbReference>
<protein>
    <recommendedName>
        <fullName evidence="2">N-acetylmuramoyl-L-alanine amidase</fullName>
        <ecNumber evidence="2">3.5.1.28</ecNumber>
    </recommendedName>
</protein>
<dbReference type="InterPro" id="IPR002502">
    <property type="entry name" value="Amidase_domain"/>
</dbReference>
<keyword evidence="7" id="KW-1185">Reference proteome</keyword>
<reference evidence="7" key="1">
    <citation type="journal article" date="2019" name="Int. J. Syst. Evol. Microbiol.">
        <title>The Global Catalogue of Microorganisms (GCM) 10K type strain sequencing project: providing services to taxonomists for standard genome sequencing and annotation.</title>
        <authorList>
            <consortium name="The Broad Institute Genomics Platform"/>
            <consortium name="The Broad Institute Genome Sequencing Center for Infectious Disease"/>
            <person name="Wu L."/>
            <person name="Ma J."/>
        </authorList>
    </citation>
    <scope>NUCLEOTIDE SEQUENCE [LARGE SCALE GENOMIC DNA]</scope>
    <source>
        <strain evidence="7">CCUG 53915</strain>
    </source>
</reference>
<dbReference type="SMART" id="SM00644">
    <property type="entry name" value="Ami_2"/>
    <property type="match status" value="1"/>
</dbReference>
<dbReference type="PANTHER" id="PTHR30417">
    <property type="entry name" value="N-ACETYLMURAMOYL-L-ALANINE AMIDASE AMID"/>
    <property type="match status" value="1"/>
</dbReference>
<comment type="caution">
    <text evidence="6">The sequence shown here is derived from an EMBL/GenBank/DDBJ whole genome shotgun (WGS) entry which is preliminary data.</text>
</comment>
<evidence type="ECO:0000259" key="5">
    <source>
        <dbReference type="SMART" id="SM00644"/>
    </source>
</evidence>
<evidence type="ECO:0000313" key="7">
    <source>
        <dbReference type="Proteomes" id="UP001597231"/>
    </source>
</evidence>
<dbReference type="InterPro" id="IPR051206">
    <property type="entry name" value="NAMLAA_amidase_2"/>
</dbReference>
<dbReference type="PANTHER" id="PTHR30417:SF1">
    <property type="entry name" value="N-ACETYLMURAMOYL-L-ALANINE AMIDASE AMID"/>
    <property type="match status" value="1"/>
</dbReference>
<organism evidence="6 7">
    <name type="scientific">Sporosarcina contaminans</name>
    <dbReference type="NCBI Taxonomy" id="633403"/>
    <lineage>
        <taxon>Bacteria</taxon>
        <taxon>Bacillati</taxon>
        <taxon>Bacillota</taxon>
        <taxon>Bacilli</taxon>
        <taxon>Bacillales</taxon>
        <taxon>Caryophanaceae</taxon>
        <taxon>Sporosarcina</taxon>
    </lineage>
</organism>